<dbReference type="InterPro" id="IPR027417">
    <property type="entry name" value="P-loop_NTPase"/>
</dbReference>
<evidence type="ECO:0000256" key="12">
    <source>
        <dbReference type="HAMAP-Rule" id="MF_00847"/>
    </source>
</evidence>
<comment type="similarity">
    <text evidence="1 12">Belongs to the ABC transporter superfamily. ABCF family. Translational throttle EttA subfamily.</text>
</comment>
<keyword evidence="5 12" id="KW-0677">Repeat</keyword>
<gene>
    <name evidence="12" type="primary">ettA</name>
    <name evidence="15" type="ORF">Gilli_3182</name>
</gene>
<comment type="domain">
    <text evidence="12">The arm domain is inserted in the first ABC transporter domain. Probably contacts ribosomal protein L1.</text>
</comment>
<dbReference type="InterPro" id="IPR003439">
    <property type="entry name" value="ABC_transporter-like_ATP-bd"/>
</dbReference>
<name>H2BTX5_GILLR</name>
<dbReference type="InterPro" id="IPR003593">
    <property type="entry name" value="AAA+_ATPase"/>
</dbReference>
<dbReference type="HOGENOM" id="CLU_000604_36_0_10"/>
<evidence type="ECO:0000256" key="11">
    <source>
        <dbReference type="ARBA" id="ARBA00022917"/>
    </source>
</evidence>
<keyword evidence="3 12" id="KW-0820">tRNA-binding</keyword>
<reference evidence="16" key="1">
    <citation type="journal article" date="2012" name="Stand. Genomic Sci.">
        <title>Genome sequence of the Antarctic rhodopsins-containing flavobacterium Gillisia limnaea type strain (R-8282(T)).</title>
        <authorList>
            <person name="Riedel T."/>
            <person name="Held B."/>
            <person name="Nolan M."/>
            <person name="Lucas S."/>
            <person name="Lapidus A."/>
            <person name="Tice H."/>
            <person name="Del Rio T.G."/>
            <person name="Cheng J.F."/>
            <person name="Han C."/>
            <person name="Tapia R."/>
            <person name="Goodwin L.A."/>
            <person name="Pitluck S."/>
            <person name="Liolios K."/>
            <person name="Mavromatis K."/>
            <person name="Pagani I."/>
            <person name="Ivanova N."/>
            <person name="Mikhailova N."/>
            <person name="Pati A."/>
            <person name="Chen A."/>
            <person name="Palaniappan K."/>
            <person name="Land M."/>
            <person name="Rohde M."/>
            <person name="Tindall B.J."/>
            <person name="Detter J.C."/>
            <person name="Goker M."/>
            <person name="Bristow J."/>
            <person name="Eisen J.A."/>
            <person name="Markowitz V."/>
            <person name="Hugenholtz P."/>
            <person name="Kyrpides N.C."/>
            <person name="Klenk H.P."/>
            <person name="Woyke T."/>
        </authorList>
    </citation>
    <scope>NUCLEOTIDE SEQUENCE [LARGE SCALE GENOMIC DNA]</scope>
    <source>
        <strain evidence="16">DSM 15749 / LMG 21470 / R-8282</strain>
    </source>
</reference>
<dbReference type="GO" id="GO:0005524">
    <property type="term" value="F:ATP binding"/>
    <property type="evidence" value="ECO:0007669"/>
    <property type="project" value="UniProtKB-UniRule"/>
</dbReference>
<dbReference type="PANTHER" id="PTHR43858:SF1">
    <property type="entry name" value="ABC TRANSPORTER-RELATED PROTEIN"/>
    <property type="match status" value="1"/>
</dbReference>
<dbReference type="HAMAP" id="MF_00847">
    <property type="entry name" value="EttA"/>
    <property type="match status" value="1"/>
</dbReference>
<evidence type="ECO:0000256" key="1">
    <source>
        <dbReference type="ARBA" id="ARBA00005868"/>
    </source>
</evidence>
<dbReference type="CDD" id="cd03221">
    <property type="entry name" value="ABCF_EF-3"/>
    <property type="match status" value="2"/>
</dbReference>
<dbReference type="AlphaFoldDB" id="H2BTX5"/>
<comment type="function">
    <text evidence="12">A translation factor that gates the progression of the 70S ribosomal initiation complex (IC, containing tRNA(fMet) in the P-site) into the translation elongation cycle by using a mechanism sensitive to the ATP/ADP ratio. Binds to the 70S ribosome E-site where it modulates the state of the translating ribosome during subunit translocation. ATP hydrolysis probably frees it from the ribosome, which can enter the elongation phase.</text>
</comment>
<dbReference type="PROSITE" id="PS50893">
    <property type="entry name" value="ABC_TRANSPORTER_2"/>
    <property type="match status" value="2"/>
</dbReference>
<comment type="subunit">
    <text evidence="12">Monomer. Probably contacts ribosomal proteins L1, L5, L33 and S7, the 16S and 23S rRNA and the P-site containing tRNA(fMet).</text>
</comment>
<dbReference type="OrthoDB" id="1521973at2"/>
<dbReference type="GO" id="GO:0045900">
    <property type="term" value="P:negative regulation of translational elongation"/>
    <property type="evidence" value="ECO:0007669"/>
    <property type="project" value="UniProtKB-UniRule"/>
</dbReference>
<keyword evidence="4 12" id="KW-0699">rRNA-binding</keyword>
<keyword evidence="8 12" id="KW-0067">ATP-binding</keyword>
<keyword evidence="10 12" id="KW-0694">RNA-binding</keyword>
<evidence type="ECO:0000256" key="9">
    <source>
        <dbReference type="ARBA" id="ARBA00022845"/>
    </source>
</evidence>
<keyword evidence="9 12" id="KW-0810">Translation regulation</keyword>
<keyword evidence="11 12" id="KW-0648">Protein biosynthesis</keyword>
<dbReference type="Proteomes" id="UP000003844">
    <property type="component" value="Unassembled WGS sequence"/>
</dbReference>
<dbReference type="eggNOG" id="COG0488">
    <property type="taxonomic scope" value="Bacteria"/>
</dbReference>
<comment type="domain">
    <text evidence="12">The P-site tRNA interaction motif (PtIM domain) probably interacts with the P-site tRNA(fMet) as well as the 23S rRNA.</text>
</comment>
<evidence type="ECO:0000259" key="14">
    <source>
        <dbReference type="PROSITE" id="PS50893"/>
    </source>
</evidence>
<proteinExistence type="inferred from homology"/>
<evidence type="ECO:0000256" key="7">
    <source>
        <dbReference type="ARBA" id="ARBA00022801"/>
    </source>
</evidence>
<evidence type="ECO:0000256" key="5">
    <source>
        <dbReference type="ARBA" id="ARBA00022737"/>
    </source>
</evidence>
<keyword evidence="6 12" id="KW-0547">Nucleotide-binding</keyword>
<dbReference type="InterPro" id="IPR022374">
    <property type="entry name" value="EttA"/>
</dbReference>
<dbReference type="GO" id="GO:0005737">
    <property type="term" value="C:cytoplasm"/>
    <property type="evidence" value="ECO:0007669"/>
    <property type="project" value="UniProtKB-SubCell"/>
</dbReference>
<dbReference type="RefSeq" id="WP_006990095.1">
    <property type="nucleotide sequence ID" value="NZ_JH594606.1"/>
</dbReference>
<keyword evidence="16" id="KW-1185">Reference proteome</keyword>
<dbReference type="GO" id="GO:0019843">
    <property type="term" value="F:rRNA binding"/>
    <property type="evidence" value="ECO:0007669"/>
    <property type="project" value="UniProtKB-UniRule"/>
</dbReference>
<dbReference type="PANTHER" id="PTHR43858">
    <property type="entry name" value="ENERGY-DEPENDENT TRANSLATIONAL THROTTLE PROTEIN ETTA"/>
    <property type="match status" value="1"/>
</dbReference>
<dbReference type="NCBIfam" id="NF008775">
    <property type="entry name" value="PRK11819.1"/>
    <property type="match status" value="1"/>
</dbReference>
<comment type="catalytic activity">
    <reaction evidence="12">
        <text>ATP + H2O = ADP + phosphate + H(+)</text>
        <dbReference type="Rhea" id="RHEA:13065"/>
        <dbReference type="ChEBI" id="CHEBI:15377"/>
        <dbReference type="ChEBI" id="CHEBI:15378"/>
        <dbReference type="ChEBI" id="CHEBI:30616"/>
        <dbReference type="ChEBI" id="CHEBI:43474"/>
        <dbReference type="ChEBI" id="CHEBI:456216"/>
    </reaction>
</comment>
<dbReference type="InterPro" id="IPR032781">
    <property type="entry name" value="ABC_tran_Xtn"/>
</dbReference>
<dbReference type="SUPFAM" id="SSF52540">
    <property type="entry name" value="P-loop containing nucleoside triphosphate hydrolases"/>
    <property type="match status" value="2"/>
</dbReference>
<evidence type="ECO:0000256" key="4">
    <source>
        <dbReference type="ARBA" id="ARBA00022730"/>
    </source>
</evidence>
<dbReference type="GO" id="GO:0000049">
    <property type="term" value="F:tRNA binding"/>
    <property type="evidence" value="ECO:0007669"/>
    <property type="project" value="UniProtKB-UniRule"/>
</dbReference>
<feature type="region of interest" description="Disordered" evidence="13">
    <location>
        <begin position="264"/>
        <end position="299"/>
    </location>
</feature>
<keyword evidence="7 12" id="KW-0378">Hydrolase</keyword>
<feature type="domain" description="ABC transporter" evidence="14">
    <location>
        <begin position="333"/>
        <end position="559"/>
    </location>
</feature>
<comment type="subcellular location">
    <subcellularLocation>
        <location evidence="12">Cytoplasm</location>
    </subcellularLocation>
    <text evidence="12">Associates with ribosomes and polysomes.</text>
</comment>
<evidence type="ECO:0000256" key="13">
    <source>
        <dbReference type="SAM" id="MobiDB-lite"/>
    </source>
</evidence>
<dbReference type="EMBL" id="JH594606">
    <property type="protein sequence ID" value="EHQ03789.1"/>
    <property type="molecule type" value="Genomic_DNA"/>
</dbReference>
<dbReference type="Gene3D" id="3.40.50.300">
    <property type="entry name" value="P-loop containing nucleotide triphosphate hydrolases"/>
    <property type="match status" value="2"/>
</dbReference>
<dbReference type="SMART" id="SM00382">
    <property type="entry name" value="AAA"/>
    <property type="match status" value="2"/>
</dbReference>
<dbReference type="Pfam" id="PF12848">
    <property type="entry name" value="ABC_tran_Xtn"/>
    <property type="match status" value="1"/>
</dbReference>
<evidence type="ECO:0000256" key="3">
    <source>
        <dbReference type="ARBA" id="ARBA00022555"/>
    </source>
</evidence>
<dbReference type="EC" id="3.6.1.-" evidence="12"/>
<keyword evidence="2 12" id="KW-0963">Cytoplasm</keyword>
<dbReference type="FunFam" id="3.40.50.300:FF:000011">
    <property type="entry name" value="Putative ABC transporter ATP-binding component"/>
    <property type="match status" value="1"/>
</dbReference>
<feature type="binding site" evidence="12">
    <location>
        <begin position="365"/>
        <end position="372"/>
    </location>
    <ligand>
        <name>ATP</name>
        <dbReference type="ChEBI" id="CHEBI:30616"/>
        <label>2</label>
    </ligand>
</feature>
<dbReference type="Pfam" id="PF00005">
    <property type="entry name" value="ABC_tran"/>
    <property type="match status" value="2"/>
</dbReference>
<dbReference type="GO" id="GO:0006412">
    <property type="term" value="P:translation"/>
    <property type="evidence" value="ECO:0007669"/>
    <property type="project" value="UniProtKB-KW"/>
</dbReference>
<organism evidence="15 16">
    <name type="scientific">Gillisia limnaea (strain DSM 15749 / LMG 21470 / R-8282)</name>
    <dbReference type="NCBI Taxonomy" id="865937"/>
    <lineage>
        <taxon>Bacteria</taxon>
        <taxon>Pseudomonadati</taxon>
        <taxon>Bacteroidota</taxon>
        <taxon>Flavobacteriia</taxon>
        <taxon>Flavobacteriales</taxon>
        <taxon>Flavobacteriaceae</taxon>
        <taxon>Gillisia</taxon>
    </lineage>
</organism>
<protein>
    <recommendedName>
        <fullName evidence="12">Energy-dependent translational throttle protein EttA</fullName>
        <ecNumber evidence="12">3.6.1.-</ecNumber>
    </recommendedName>
    <alternativeName>
        <fullName evidence="12">Translational regulatory factor EttA</fullName>
    </alternativeName>
</protein>
<dbReference type="GO" id="GO:0043022">
    <property type="term" value="F:ribosome binding"/>
    <property type="evidence" value="ECO:0007669"/>
    <property type="project" value="UniProtKB-UniRule"/>
</dbReference>
<dbReference type="GO" id="GO:0016887">
    <property type="term" value="F:ATP hydrolysis activity"/>
    <property type="evidence" value="ECO:0007669"/>
    <property type="project" value="UniProtKB-UniRule"/>
</dbReference>
<feature type="region of interest" description="PtIM" evidence="12">
    <location>
        <begin position="251"/>
        <end position="331"/>
    </location>
</feature>
<evidence type="ECO:0000313" key="15">
    <source>
        <dbReference type="EMBL" id="EHQ03789.1"/>
    </source>
</evidence>
<dbReference type="InterPro" id="IPR017871">
    <property type="entry name" value="ABC_transporter-like_CS"/>
</dbReference>
<evidence type="ECO:0000256" key="8">
    <source>
        <dbReference type="ARBA" id="ARBA00022840"/>
    </source>
</evidence>
<dbReference type="STRING" id="865937.Gilli_3182"/>
<evidence type="ECO:0000256" key="6">
    <source>
        <dbReference type="ARBA" id="ARBA00022741"/>
    </source>
</evidence>
<dbReference type="FunFam" id="3.40.50.300:FF:000183">
    <property type="entry name" value="ABC transporter ATP-binding protein yjjK"/>
    <property type="match status" value="1"/>
</dbReference>
<evidence type="ECO:0000256" key="10">
    <source>
        <dbReference type="ARBA" id="ARBA00022884"/>
    </source>
</evidence>
<dbReference type="NCBIfam" id="TIGR03719">
    <property type="entry name" value="ABC_ABC_ChvD"/>
    <property type="match status" value="1"/>
</dbReference>
<dbReference type="PROSITE" id="PS00211">
    <property type="entry name" value="ABC_TRANSPORTER_1"/>
    <property type="match status" value="1"/>
</dbReference>
<evidence type="ECO:0000256" key="2">
    <source>
        <dbReference type="ARBA" id="ARBA00022490"/>
    </source>
</evidence>
<evidence type="ECO:0000313" key="16">
    <source>
        <dbReference type="Proteomes" id="UP000003844"/>
    </source>
</evidence>
<sequence length="563" mass="63297">MADDNKVIFSMSGLTKTFPGANTPVLKNIYLSFFYGAKIGILGLNGSGKSTLLKIIAGMEKNYQGDVVFSPGYTVGMLEQEPQLDDEKTVLEVVKEGVAETVAILDEYNKINDMFGLPEVYEDADKMQKLMDKQAALQDKIDASNAWELDTKLEIAMDALRTPDSDKKIGVLSGGERRRVALCRLLLQEPDVLLLDEPTNHLDAESVHWLEHHLSQYKGTVIAVTHDRYFLDNVAGWILELDRGEGIPWKGNYSSWLDQKSKRLAQEQKTASKRQKTLERELEWSRMSPKGRQTKQKARLNNYDKLLSQDQKKMDEQLEIYIPNGPRLGTNVIDAKGVSKAFDDKLLYENLNFTLPQAGIVGVIGPNGAGKTTIFKMIMGEITPDQGSFEVGDTAKIAYVDQSHSNMDPEKTIWQNFSDGQELINMGGKQVNSRAYLSRFNFGGGEQNKKVSMLSGGERNRLHLAMTLKEEGNVLLLDEPTNDLDVNTLRALEEGLDNFAGCAVVISHDRWFLDRICTHILAFEGNSQVYFFEGGFSDYEENKKKRLGGDLMPKRIKYKKLVR</sequence>
<comment type="caution">
    <text evidence="12">Lacks conserved residue(s) required for the propagation of feature annotation.</text>
</comment>
<accession>H2BTX5</accession>
<feature type="domain" description="ABC transporter" evidence="14">
    <location>
        <begin position="9"/>
        <end position="268"/>
    </location>
</feature>